<keyword evidence="9" id="KW-1185">Reference proteome</keyword>
<feature type="transmembrane region" description="Helical" evidence="6">
    <location>
        <begin position="7"/>
        <end position="29"/>
    </location>
</feature>
<gene>
    <name evidence="8" type="ORF">DRW41_02295</name>
</gene>
<evidence type="ECO:0000256" key="6">
    <source>
        <dbReference type="SAM" id="Phobius"/>
    </source>
</evidence>
<feature type="transmembrane region" description="Helical" evidence="6">
    <location>
        <begin position="35"/>
        <end position="53"/>
    </location>
</feature>
<dbReference type="Pfam" id="PF00892">
    <property type="entry name" value="EamA"/>
    <property type="match status" value="2"/>
</dbReference>
<dbReference type="Proteomes" id="UP000257144">
    <property type="component" value="Unassembled WGS sequence"/>
</dbReference>
<feature type="transmembrane region" description="Helical" evidence="6">
    <location>
        <begin position="181"/>
        <end position="202"/>
    </location>
</feature>
<dbReference type="InterPro" id="IPR050638">
    <property type="entry name" value="AA-Vitamin_Transporters"/>
</dbReference>
<comment type="caution">
    <text evidence="8">The sequence shown here is derived from an EMBL/GenBank/DDBJ whole genome shotgun (WGS) entry which is preliminary data.</text>
</comment>
<dbReference type="GO" id="GO:0016020">
    <property type="term" value="C:membrane"/>
    <property type="evidence" value="ECO:0007669"/>
    <property type="project" value="UniProtKB-SubCell"/>
</dbReference>
<evidence type="ECO:0000259" key="7">
    <source>
        <dbReference type="Pfam" id="PF00892"/>
    </source>
</evidence>
<keyword evidence="4 6" id="KW-1133">Transmembrane helix</keyword>
<keyword evidence="5 6" id="KW-0472">Membrane</keyword>
<feature type="transmembrane region" description="Helical" evidence="6">
    <location>
        <begin position="65"/>
        <end position="82"/>
    </location>
</feature>
<feature type="domain" description="EamA" evidence="7">
    <location>
        <begin position="150"/>
        <end position="286"/>
    </location>
</feature>
<accession>A0A3D8GWI4</accession>
<dbReference type="PANTHER" id="PTHR32322">
    <property type="entry name" value="INNER MEMBRANE TRANSPORTER"/>
    <property type="match status" value="1"/>
</dbReference>
<feature type="transmembrane region" description="Helical" evidence="6">
    <location>
        <begin position="149"/>
        <end position="169"/>
    </location>
</feature>
<organism evidence="8 9">
    <name type="scientific">Neobacillus piezotolerans</name>
    <dbReference type="NCBI Taxonomy" id="2259171"/>
    <lineage>
        <taxon>Bacteria</taxon>
        <taxon>Bacillati</taxon>
        <taxon>Bacillota</taxon>
        <taxon>Bacilli</taxon>
        <taxon>Bacillales</taxon>
        <taxon>Bacillaceae</taxon>
        <taxon>Neobacillus</taxon>
    </lineage>
</organism>
<evidence type="ECO:0000313" key="9">
    <source>
        <dbReference type="Proteomes" id="UP000257144"/>
    </source>
</evidence>
<dbReference type="PANTHER" id="PTHR32322:SF9">
    <property type="entry name" value="AMINO-ACID METABOLITE EFFLUX PUMP-RELATED"/>
    <property type="match status" value="1"/>
</dbReference>
<evidence type="ECO:0000313" key="8">
    <source>
        <dbReference type="EMBL" id="RDU38416.1"/>
    </source>
</evidence>
<dbReference type="SUPFAM" id="SSF103481">
    <property type="entry name" value="Multidrug resistance efflux transporter EmrE"/>
    <property type="match status" value="2"/>
</dbReference>
<evidence type="ECO:0000256" key="3">
    <source>
        <dbReference type="ARBA" id="ARBA00022692"/>
    </source>
</evidence>
<comment type="similarity">
    <text evidence="2">Belongs to the EamA transporter family.</text>
</comment>
<proteinExistence type="inferred from homology"/>
<dbReference type="EMBL" id="QNQT01000001">
    <property type="protein sequence ID" value="RDU38416.1"/>
    <property type="molecule type" value="Genomic_DNA"/>
</dbReference>
<name>A0A3D8GWI4_9BACI</name>
<dbReference type="InterPro" id="IPR037185">
    <property type="entry name" value="EmrE-like"/>
</dbReference>
<reference evidence="8 9" key="1">
    <citation type="submission" date="2018-07" db="EMBL/GenBank/DDBJ databases">
        <title>Bacillus sp. YLB-04 draft genome sequence.</title>
        <authorList>
            <person name="Yu L."/>
            <person name="Tang X."/>
        </authorList>
    </citation>
    <scope>NUCLEOTIDE SEQUENCE [LARGE SCALE GENOMIC DNA]</scope>
    <source>
        <strain evidence="8 9">YLB-04</strain>
    </source>
</reference>
<feature type="transmembrane region" description="Helical" evidence="6">
    <location>
        <begin position="243"/>
        <end position="261"/>
    </location>
</feature>
<feature type="domain" description="EamA" evidence="7">
    <location>
        <begin position="8"/>
        <end position="137"/>
    </location>
</feature>
<feature type="transmembrane region" description="Helical" evidence="6">
    <location>
        <begin position="267"/>
        <end position="287"/>
    </location>
</feature>
<sequence>MGRLYASLIGLGIIWGTSFLFIKILLKTLDPAEVVFGRTFFGAAMLLVIAFAAKKSMRNFRKLPHAKLIGIALANNILPWLLISAGETKITSSLASIINATTPIWTLLIGFLFFSARLRKNQWAGAFIGFCGIFILSDFGSEAFGRSNLAGILMMSGAALCYGIGSQLTKKFANDIPIFELSLYTLAFSSAASFIAMLATGLPEPSVFFSLANIGAFLGLGAIGSGIAYLIYYFLVQKGSPEFAALVTYLAPVFAIIWGAFLLEEQIHLSMLAGLGLIFFGVFISSLKKKALSAIRAIHGDN</sequence>
<dbReference type="Gene3D" id="1.10.3730.20">
    <property type="match status" value="1"/>
</dbReference>
<feature type="transmembrane region" description="Helical" evidence="6">
    <location>
        <begin position="214"/>
        <end position="236"/>
    </location>
</feature>
<evidence type="ECO:0000256" key="2">
    <source>
        <dbReference type="ARBA" id="ARBA00007362"/>
    </source>
</evidence>
<evidence type="ECO:0000256" key="5">
    <source>
        <dbReference type="ARBA" id="ARBA00023136"/>
    </source>
</evidence>
<dbReference type="InterPro" id="IPR000620">
    <property type="entry name" value="EamA_dom"/>
</dbReference>
<evidence type="ECO:0000256" key="4">
    <source>
        <dbReference type="ARBA" id="ARBA00022989"/>
    </source>
</evidence>
<protein>
    <submittedName>
        <fullName evidence="8">EamA/RhaT family transporter</fullName>
    </submittedName>
</protein>
<dbReference type="AlphaFoldDB" id="A0A3D8GWI4"/>
<dbReference type="OrthoDB" id="67135at2"/>
<dbReference type="RefSeq" id="WP_115450338.1">
    <property type="nucleotide sequence ID" value="NZ_QNQT01000001.1"/>
</dbReference>
<comment type="subcellular location">
    <subcellularLocation>
        <location evidence="1">Endomembrane system</location>
        <topology evidence="1">Multi-pass membrane protein</topology>
    </subcellularLocation>
</comment>
<evidence type="ECO:0000256" key="1">
    <source>
        <dbReference type="ARBA" id="ARBA00004127"/>
    </source>
</evidence>
<feature type="transmembrane region" description="Helical" evidence="6">
    <location>
        <begin position="94"/>
        <end position="114"/>
    </location>
</feature>
<feature type="transmembrane region" description="Helical" evidence="6">
    <location>
        <begin position="121"/>
        <end position="137"/>
    </location>
</feature>
<keyword evidence="3 6" id="KW-0812">Transmembrane</keyword>